<protein>
    <submittedName>
        <fullName evidence="12">Protocadherin Fat 1-like</fullName>
    </submittedName>
</protein>
<gene>
    <name evidence="12" type="primary">LOC102806094</name>
</gene>
<dbReference type="CDD" id="cd11304">
    <property type="entry name" value="Cadherin_repeat"/>
    <property type="match status" value="13"/>
</dbReference>
<comment type="subcellular location">
    <subcellularLocation>
        <location evidence="1">Membrane</location>
    </subcellularLocation>
</comment>
<dbReference type="RefSeq" id="XP_006817815.1">
    <property type="nucleotide sequence ID" value="XM_006817752.1"/>
</dbReference>
<dbReference type="PRINTS" id="PR00205">
    <property type="entry name" value="CADHERIN"/>
</dbReference>
<accession>A0ABM0MCS4</accession>
<evidence type="ECO:0000256" key="2">
    <source>
        <dbReference type="ARBA" id="ARBA00022692"/>
    </source>
</evidence>
<feature type="domain" description="Cadherin" evidence="10">
    <location>
        <begin position="297"/>
        <end position="403"/>
    </location>
</feature>
<keyword evidence="6" id="KW-1133">Transmembrane helix</keyword>
<evidence type="ECO:0000256" key="7">
    <source>
        <dbReference type="ARBA" id="ARBA00023136"/>
    </source>
</evidence>
<dbReference type="SMART" id="SM00112">
    <property type="entry name" value="CA"/>
    <property type="match status" value="13"/>
</dbReference>
<dbReference type="InterPro" id="IPR050971">
    <property type="entry name" value="Cadherin-domain_protein"/>
</dbReference>
<feature type="domain" description="Cadherin" evidence="10">
    <location>
        <begin position="1053"/>
        <end position="1163"/>
    </location>
</feature>
<feature type="signal peptide" evidence="9">
    <location>
        <begin position="1"/>
        <end position="24"/>
    </location>
</feature>
<reference evidence="12" key="1">
    <citation type="submission" date="2025-08" db="UniProtKB">
        <authorList>
            <consortium name="RefSeq"/>
        </authorList>
    </citation>
    <scope>IDENTIFICATION</scope>
    <source>
        <tissue evidence="12">Testes</tissue>
    </source>
</reference>
<evidence type="ECO:0000313" key="12">
    <source>
        <dbReference type="RefSeq" id="XP_006817815.1"/>
    </source>
</evidence>
<feature type="domain" description="Cadherin" evidence="10">
    <location>
        <begin position="732"/>
        <end position="840"/>
    </location>
</feature>
<keyword evidence="11" id="KW-1185">Reference proteome</keyword>
<keyword evidence="2" id="KW-0812">Transmembrane</keyword>
<organism evidence="11 12">
    <name type="scientific">Saccoglossus kowalevskii</name>
    <name type="common">Acorn worm</name>
    <dbReference type="NCBI Taxonomy" id="10224"/>
    <lineage>
        <taxon>Eukaryota</taxon>
        <taxon>Metazoa</taxon>
        <taxon>Hemichordata</taxon>
        <taxon>Enteropneusta</taxon>
        <taxon>Harrimaniidae</taxon>
        <taxon>Saccoglossus</taxon>
    </lineage>
</organism>
<feature type="domain" description="Cadherin" evidence="10">
    <location>
        <begin position="1160"/>
        <end position="1266"/>
    </location>
</feature>
<dbReference type="PROSITE" id="PS00232">
    <property type="entry name" value="CADHERIN_1"/>
    <property type="match status" value="4"/>
</dbReference>
<evidence type="ECO:0000256" key="6">
    <source>
        <dbReference type="ARBA" id="ARBA00022989"/>
    </source>
</evidence>
<dbReference type="GeneID" id="102806094"/>
<keyword evidence="3" id="KW-0677">Repeat</keyword>
<evidence type="ECO:0000256" key="1">
    <source>
        <dbReference type="ARBA" id="ARBA00004370"/>
    </source>
</evidence>
<keyword evidence="7" id="KW-0472">Membrane</keyword>
<dbReference type="Proteomes" id="UP000694865">
    <property type="component" value="Unplaced"/>
</dbReference>
<keyword evidence="4 8" id="KW-0106">Calcium</keyword>
<dbReference type="InterPro" id="IPR002126">
    <property type="entry name" value="Cadherin-like_dom"/>
</dbReference>
<feature type="domain" description="Cadherin" evidence="10">
    <location>
        <begin position="946"/>
        <end position="1052"/>
    </location>
</feature>
<dbReference type="PROSITE" id="PS50268">
    <property type="entry name" value="CADHERIN_2"/>
    <property type="match status" value="13"/>
</dbReference>
<feature type="chain" id="PRO_5046098515" evidence="9">
    <location>
        <begin position="25"/>
        <end position="1516"/>
    </location>
</feature>
<dbReference type="InterPro" id="IPR015919">
    <property type="entry name" value="Cadherin-like_sf"/>
</dbReference>
<dbReference type="Pfam" id="PF00028">
    <property type="entry name" value="Cadherin"/>
    <property type="match status" value="11"/>
</dbReference>
<feature type="domain" description="Cadherin" evidence="10">
    <location>
        <begin position="511"/>
        <end position="622"/>
    </location>
</feature>
<keyword evidence="5" id="KW-0130">Cell adhesion</keyword>
<dbReference type="PANTHER" id="PTHR24025">
    <property type="entry name" value="DESMOGLEIN FAMILY MEMBER"/>
    <property type="match status" value="1"/>
</dbReference>
<dbReference type="SUPFAM" id="SSF49313">
    <property type="entry name" value="Cadherin-like"/>
    <property type="match status" value="15"/>
</dbReference>
<feature type="domain" description="Cadherin" evidence="10">
    <location>
        <begin position="1269"/>
        <end position="1382"/>
    </location>
</feature>
<feature type="domain" description="Cadherin" evidence="10">
    <location>
        <begin position="30"/>
        <end position="138"/>
    </location>
</feature>
<dbReference type="InterPro" id="IPR020894">
    <property type="entry name" value="Cadherin_CS"/>
</dbReference>
<feature type="domain" description="Cadherin" evidence="10">
    <location>
        <begin position="404"/>
        <end position="510"/>
    </location>
</feature>
<name>A0ABM0MCS4_SACKO</name>
<evidence type="ECO:0000256" key="3">
    <source>
        <dbReference type="ARBA" id="ARBA00022737"/>
    </source>
</evidence>
<dbReference type="PANTHER" id="PTHR24025:SF23">
    <property type="entry name" value="NEURAL-CADHERIN"/>
    <property type="match status" value="1"/>
</dbReference>
<feature type="domain" description="Cadherin" evidence="10">
    <location>
        <begin position="1379"/>
        <end position="1484"/>
    </location>
</feature>
<feature type="domain" description="Cadherin" evidence="10">
    <location>
        <begin position="624"/>
        <end position="731"/>
    </location>
</feature>
<feature type="domain" description="Cadherin" evidence="10">
    <location>
        <begin position="150"/>
        <end position="244"/>
    </location>
</feature>
<dbReference type="Gene3D" id="2.60.40.60">
    <property type="entry name" value="Cadherins"/>
    <property type="match status" value="15"/>
</dbReference>
<feature type="domain" description="Cadherin" evidence="10">
    <location>
        <begin position="842"/>
        <end position="949"/>
    </location>
</feature>
<proteinExistence type="predicted"/>
<evidence type="ECO:0000256" key="4">
    <source>
        <dbReference type="ARBA" id="ARBA00022837"/>
    </source>
</evidence>
<evidence type="ECO:0000256" key="5">
    <source>
        <dbReference type="ARBA" id="ARBA00022889"/>
    </source>
</evidence>
<evidence type="ECO:0000259" key="10">
    <source>
        <dbReference type="PROSITE" id="PS50268"/>
    </source>
</evidence>
<evidence type="ECO:0000256" key="9">
    <source>
        <dbReference type="SAM" id="SignalP"/>
    </source>
</evidence>
<sequence>MAVIRMGHLLCMLCMLLSTAITDGSPVFDASTTGVVYISENIAASTSIHRISATDTAGSTMTMSITGRDPTDAPFDLALSFTSSGTIRYDIRTNSAPGINFEERATYELIITVVDASSNSQQTTLTISVNDEPEAPWFVNIPAGGLQLGINENTGGGVSIYQLSANDQDSGFAPSFTISGGGGKFVIGSSTGVITTVANPGFDYESGTNSYSLTVQVSDGTGTASDSDTIQINIIDVNDNVPTFSSTYSTTYYVDEESNVGTTVVDIDATDTDSGDTVLFEFVNSENDFVIDAGAVLAEDSNVNDLVASLVCTDKDGSSPNNDITISMTSGSNVYFQYTNAGVVTVKSNLNYDDSSLASNNHRYELVFEAADGGSNPSSLTGKVTLFSVIVQITDINDNSPQFSQASYSASVDEDENVGYVVVTVVATDNDWPFDTVTYEIISGDDASQPKFSIEPITGSIKLRNTLDYETRSSYTLTVRATDGDLNDPNTVTASVVITIVNVNDVAPYFNPYVISVSLTETAANTGVDATSLNCIDEDSPNSEIVYDILSGNSEGKFTLPVTTGTLNPSVRLTTSIDYDDVAEAQSYTLVIRARDNNGAGLSGTAVVQVEITGINEDTPTFINPDPNPVSIPEQLSVGTSVVTIHADDGDRGTDGEVSYLLISGDTHESFEIDPSSGVIRIKKEIDYDTMGSNKYYSLVIRAVDGGDPAQSQTQSVSVTITDVNDIVPSCAVYLYTVTVYEDTVSNTKFVTLDCEDADSSNFGDLVYTISPSVTEFTMDQTDGGVTLANGQTLDYESGTQEYKLNIIVRDNDPTTANRLSTTVIVTVKVGPINEYSPSFTSSSDVTVYVDEDATNGYQVTIMSASDDDLSDHIHGIIRHRIDSPANVPFGIDSSTGTIKVTSGLDYETTTRYVLFIVAEDYGGLETTGTVTVSINDVNDNYPACSPTSHSGSIDETFSTSGEVVKITCTDDDSSVDGTVLFDLTQTPSSKFVISGTGSLTLDTAVDFDSGETTYILTVFARDNSADANLRKTTTIPISIEVNAVNEYTPDFDQDLYSETISEEFSVGDVFVTVGAVDNDRNDHIHGILTYTVTNGDPDGQFQIDPSSGAISVKAPLDRETHSSYDLLVKVQDGGSPALSDTTTVQVTISDINDKYPECSPAFFSETIAEDEGTDFVVATITCTDTDDADYGVAGFAYSITSGNSDGYFKLVANELQLAKQLDFESKIYHSVEVTVSDNNGNSPTNTIVIPIALTTYPVNEFTPVFSPTIYTDPFEIDEDRSVGDVLVDVDASDDDLDLNAHGQISYTIESGNSAGKFDIDSTNGNIFLVKTLDRETVNSYSLLIQAADRNLNGGIDLTATISVSITIVDVNDNDPLCNPDLYTYEIPENTASGTSIGTITCSDLDDGQNGDLTYAILSGSNSDFVISSTGVIRTDDDIDYESLEDEQLYTMVIEVADQGSTPRSTSVFVSVIITPVNDATPVFSQPSGYSVTIPESTVVGTSVLQVVATDQDDSK</sequence>
<evidence type="ECO:0000313" key="11">
    <source>
        <dbReference type="Proteomes" id="UP000694865"/>
    </source>
</evidence>
<evidence type="ECO:0000256" key="8">
    <source>
        <dbReference type="PROSITE-ProRule" id="PRU00043"/>
    </source>
</evidence>
<keyword evidence="9" id="KW-0732">Signal</keyword>